<feature type="region of interest" description="Disordered" evidence="1">
    <location>
        <begin position="1"/>
        <end position="84"/>
    </location>
</feature>
<feature type="compositionally biased region" description="Low complexity" evidence="1">
    <location>
        <begin position="36"/>
        <end position="51"/>
    </location>
</feature>
<dbReference type="AlphaFoldDB" id="A0A1X2H792"/>
<keyword evidence="2" id="KW-0812">Transmembrane</keyword>
<evidence type="ECO:0000256" key="1">
    <source>
        <dbReference type="SAM" id="MobiDB-lite"/>
    </source>
</evidence>
<reference evidence="3 4" key="1">
    <citation type="submission" date="2016-07" db="EMBL/GenBank/DDBJ databases">
        <title>Pervasive Adenine N6-methylation of Active Genes in Fungi.</title>
        <authorList>
            <consortium name="DOE Joint Genome Institute"/>
            <person name="Mondo S.J."/>
            <person name="Dannebaum R.O."/>
            <person name="Kuo R.C."/>
            <person name="Labutti K."/>
            <person name="Haridas S."/>
            <person name="Kuo A."/>
            <person name="Salamov A."/>
            <person name="Ahrendt S.R."/>
            <person name="Lipzen A."/>
            <person name="Sullivan W."/>
            <person name="Andreopoulos W.B."/>
            <person name="Clum A."/>
            <person name="Lindquist E."/>
            <person name="Daum C."/>
            <person name="Ramamoorthy G.K."/>
            <person name="Gryganskyi A."/>
            <person name="Culley D."/>
            <person name="Magnuson J.K."/>
            <person name="James T.Y."/>
            <person name="O'Malley M.A."/>
            <person name="Stajich J.E."/>
            <person name="Spatafora J.W."/>
            <person name="Visel A."/>
            <person name="Grigoriev I.V."/>
        </authorList>
    </citation>
    <scope>NUCLEOTIDE SEQUENCE [LARGE SCALE GENOMIC DNA]</scope>
    <source>
        <strain evidence="3 4">NRRL 2496</strain>
    </source>
</reference>
<gene>
    <name evidence="3" type="ORF">BCR43DRAFT_493970</name>
</gene>
<proteinExistence type="predicted"/>
<evidence type="ECO:0000313" key="3">
    <source>
        <dbReference type="EMBL" id="ORY94421.1"/>
    </source>
</evidence>
<sequence>MKRLSKREADENEPDENEPDEDESPNPKTLTKHHATPTGTAAAAATATGHATGKHADNTLPPDDNTLSQGALNNNSSDNDGGGVPASTVGPVTVAIVAILVVAGALIFWCVRRRQKLNQQQRSSTINGWRAWRGSSENTNADDLEEAPSINVAAVPRKPLRKEDYDERNNYQHRLSKPPPELPAAAWTRDLAGDPRIMEKPAVRSPSIILSPGWLYAAHEKPLNEKSYEVDKPHTPGS</sequence>
<evidence type="ECO:0000313" key="4">
    <source>
        <dbReference type="Proteomes" id="UP000242180"/>
    </source>
</evidence>
<keyword evidence="2" id="KW-1133">Transmembrane helix</keyword>
<keyword evidence="4" id="KW-1185">Reference proteome</keyword>
<dbReference type="OrthoDB" id="2278442at2759"/>
<accession>A0A1X2H792</accession>
<feature type="transmembrane region" description="Helical" evidence="2">
    <location>
        <begin position="89"/>
        <end position="111"/>
    </location>
</feature>
<evidence type="ECO:0000256" key="2">
    <source>
        <dbReference type="SAM" id="Phobius"/>
    </source>
</evidence>
<name>A0A1X2H792_SYNRA</name>
<dbReference type="Proteomes" id="UP000242180">
    <property type="component" value="Unassembled WGS sequence"/>
</dbReference>
<dbReference type="InParanoid" id="A0A1X2H792"/>
<comment type="caution">
    <text evidence="3">The sequence shown here is derived from an EMBL/GenBank/DDBJ whole genome shotgun (WGS) entry which is preliminary data.</text>
</comment>
<organism evidence="3 4">
    <name type="scientific">Syncephalastrum racemosum</name>
    <name type="common">Filamentous fungus</name>
    <dbReference type="NCBI Taxonomy" id="13706"/>
    <lineage>
        <taxon>Eukaryota</taxon>
        <taxon>Fungi</taxon>
        <taxon>Fungi incertae sedis</taxon>
        <taxon>Mucoromycota</taxon>
        <taxon>Mucoromycotina</taxon>
        <taxon>Mucoromycetes</taxon>
        <taxon>Mucorales</taxon>
        <taxon>Syncephalastraceae</taxon>
        <taxon>Syncephalastrum</taxon>
    </lineage>
</organism>
<feature type="compositionally biased region" description="Acidic residues" evidence="1">
    <location>
        <begin position="10"/>
        <end position="24"/>
    </location>
</feature>
<dbReference type="EMBL" id="MCGN01000007">
    <property type="protein sequence ID" value="ORY94421.1"/>
    <property type="molecule type" value="Genomic_DNA"/>
</dbReference>
<protein>
    <submittedName>
        <fullName evidence="3">Uncharacterized protein</fullName>
    </submittedName>
</protein>
<keyword evidence="2" id="KW-0472">Membrane</keyword>